<dbReference type="STRING" id="28084.Lche_3121"/>
<accession>A0A0W0SDE8</accession>
<proteinExistence type="predicted"/>
<keyword evidence="3" id="KW-0045">Antibiotic biosynthesis</keyword>
<dbReference type="InterPro" id="IPR050411">
    <property type="entry name" value="AlphaKG_dependent_hydroxylases"/>
</dbReference>
<dbReference type="EMBL" id="LNXW01000013">
    <property type="protein sequence ID" value="KTC81101.1"/>
    <property type="molecule type" value="Genomic_DNA"/>
</dbReference>
<dbReference type="Gene3D" id="3.60.130.10">
    <property type="entry name" value="Clavaminate synthase-like"/>
    <property type="match status" value="1"/>
</dbReference>
<dbReference type="PANTHER" id="PTHR10696:SF56">
    <property type="entry name" value="TAUD_TFDA-LIKE DOMAIN-CONTAINING PROTEIN"/>
    <property type="match status" value="1"/>
</dbReference>
<evidence type="ECO:0000313" key="5">
    <source>
        <dbReference type="EMBL" id="KTC81101.1"/>
    </source>
</evidence>
<evidence type="ECO:0000256" key="1">
    <source>
        <dbReference type="ARBA" id="ARBA00001954"/>
    </source>
</evidence>
<sequence>MKTYTTLEQGIHFLTRKHTSIPTQELKGECAWKAKEIGSPETFAHHLSLAEINAINTLVDEVEALNIRLDEIGPGDWGNVNLQLLVDECCTALFQGRGFVLIRGIPIERWSIARAKLFMAIFGSQFGHLGIQNPQNDLIGEVCNHPEVNINYARNYLTNREFRPHCDGADLVGLLTIRPAAQGGESRLTSSVSVFNALLSESPHLIHRLFEPVLLDLRNEQAPGTPPVVWITPCAHHEGQLKTVYLSDYFRSADRHPGVTIDPEAKILFDLYDRLATHPDLELRFTLEAGDLLIINNHVILHARDAFVDVPHAKRLLLRFLVSSNR</sequence>
<dbReference type="Proteomes" id="UP000054921">
    <property type="component" value="Unassembled WGS sequence"/>
</dbReference>
<dbReference type="PATRIC" id="fig|28084.5.peg.3388"/>
<keyword evidence="2" id="KW-0560">Oxidoreductase</keyword>
<dbReference type="GO" id="GO:0017000">
    <property type="term" value="P:antibiotic biosynthetic process"/>
    <property type="evidence" value="ECO:0007669"/>
    <property type="project" value="UniProtKB-KW"/>
</dbReference>
<dbReference type="RefSeq" id="WP_058388200.1">
    <property type="nucleotide sequence ID" value="NZ_LNXW01000013.1"/>
</dbReference>
<dbReference type="GO" id="GO:0016706">
    <property type="term" value="F:2-oxoglutarate-dependent dioxygenase activity"/>
    <property type="evidence" value="ECO:0007669"/>
    <property type="project" value="UniProtKB-ARBA"/>
</dbReference>
<evidence type="ECO:0000259" key="4">
    <source>
        <dbReference type="Pfam" id="PF02668"/>
    </source>
</evidence>
<comment type="cofactor">
    <cofactor evidence="1">
        <name>Fe(2+)</name>
        <dbReference type="ChEBI" id="CHEBI:29033"/>
    </cofactor>
</comment>
<dbReference type="OrthoDB" id="753054at2"/>
<dbReference type="InterPro" id="IPR003819">
    <property type="entry name" value="TauD/TfdA-like"/>
</dbReference>
<feature type="domain" description="TauD/TfdA-like" evidence="4">
    <location>
        <begin position="91"/>
        <end position="319"/>
    </location>
</feature>
<keyword evidence="5" id="KW-0223">Dioxygenase</keyword>
<evidence type="ECO:0000256" key="2">
    <source>
        <dbReference type="ARBA" id="ARBA00023002"/>
    </source>
</evidence>
<organism evidence="5 6">
    <name type="scientific">Legionella cherrii</name>
    <dbReference type="NCBI Taxonomy" id="28084"/>
    <lineage>
        <taxon>Bacteria</taxon>
        <taxon>Pseudomonadati</taxon>
        <taxon>Pseudomonadota</taxon>
        <taxon>Gammaproteobacteria</taxon>
        <taxon>Legionellales</taxon>
        <taxon>Legionellaceae</taxon>
        <taxon>Legionella</taxon>
    </lineage>
</organism>
<comment type="caution">
    <text evidence="5">The sequence shown here is derived from an EMBL/GenBank/DDBJ whole genome shotgun (WGS) entry which is preliminary data.</text>
</comment>
<dbReference type="Pfam" id="PF02668">
    <property type="entry name" value="TauD"/>
    <property type="match status" value="1"/>
</dbReference>
<dbReference type="AlphaFoldDB" id="A0A0W0SDE8"/>
<dbReference type="PANTHER" id="PTHR10696">
    <property type="entry name" value="GAMMA-BUTYROBETAINE HYDROXYLASE-RELATED"/>
    <property type="match status" value="1"/>
</dbReference>
<evidence type="ECO:0000256" key="3">
    <source>
        <dbReference type="ARBA" id="ARBA00023194"/>
    </source>
</evidence>
<dbReference type="SUPFAM" id="SSF51197">
    <property type="entry name" value="Clavaminate synthase-like"/>
    <property type="match status" value="1"/>
</dbReference>
<dbReference type="InterPro" id="IPR042098">
    <property type="entry name" value="TauD-like_sf"/>
</dbReference>
<protein>
    <submittedName>
        <fullName evidence="5">Taurine catabolism dioxygenase TauD, TfdA family</fullName>
    </submittedName>
</protein>
<gene>
    <name evidence="5" type="ORF">Lche_3121</name>
</gene>
<evidence type="ECO:0000313" key="6">
    <source>
        <dbReference type="Proteomes" id="UP000054921"/>
    </source>
</evidence>
<name>A0A0W0SDE8_9GAMM</name>
<reference evidence="5 6" key="1">
    <citation type="submission" date="2015-11" db="EMBL/GenBank/DDBJ databases">
        <title>Genomic analysis of 38 Legionella species identifies large and diverse effector repertoires.</title>
        <authorList>
            <person name="Burstein D."/>
            <person name="Amaro F."/>
            <person name="Zusman T."/>
            <person name="Lifshitz Z."/>
            <person name="Cohen O."/>
            <person name="Gilbert J.A."/>
            <person name="Pupko T."/>
            <person name="Shuman H.A."/>
            <person name="Segal G."/>
        </authorList>
    </citation>
    <scope>NUCLEOTIDE SEQUENCE [LARGE SCALE GENOMIC DNA]</scope>
    <source>
        <strain evidence="5 6">ORW</strain>
    </source>
</reference>